<proteinExistence type="predicted"/>
<protein>
    <submittedName>
        <fullName evidence="2">Uncharacterized protein</fullName>
    </submittedName>
</protein>
<dbReference type="Proteomes" id="UP001497480">
    <property type="component" value="Unassembled WGS sequence"/>
</dbReference>
<organism evidence="2 3">
    <name type="scientific">Lupinus luteus</name>
    <name type="common">European yellow lupine</name>
    <dbReference type="NCBI Taxonomy" id="3873"/>
    <lineage>
        <taxon>Eukaryota</taxon>
        <taxon>Viridiplantae</taxon>
        <taxon>Streptophyta</taxon>
        <taxon>Embryophyta</taxon>
        <taxon>Tracheophyta</taxon>
        <taxon>Spermatophyta</taxon>
        <taxon>Magnoliopsida</taxon>
        <taxon>eudicotyledons</taxon>
        <taxon>Gunneridae</taxon>
        <taxon>Pentapetalae</taxon>
        <taxon>rosids</taxon>
        <taxon>fabids</taxon>
        <taxon>Fabales</taxon>
        <taxon>Fabaceae</taxon>
        <taxon>Papilionoideae</taxon>
        <taxon>50 kb inversion clade</taxon>
        <taxon>genistoids sensu lato</taxon>
        <taxon>core genistoids</taxon>
        <taxon>Genisteae</taxon>
        <taxon>Lupinus</taxon>
    </lineage>
</organism>
<dbReference type="AlphaFoldDB" id="A0AAV1Y7N8"/>
<feature type="region of interest" description="Disordered" evidence="1">
    <location>
        <begin position="38"/>
        <end position="100"/>
    </location>
</feature>
<reference evidence="2 3" key="1">
    <citation type="submission" date="2024-03" db="EMBL/GenBank/DDBJ databases">
        <authorList>
            <person name="Martinez-Hernandez J."/>
        </authorList>
    </citation>
    <scope>NUCLEOTIDE SEQUENCE [LARGE SCALE GENOMIC DNA]</scope>
</reference>
<evidence type="ECO:0000256" key="1">
    <source>
        <dbReference type="SAM" id="MobiDB-lite"/>
    </source>
</evidence>
<dbReference type="EMBL" id="CAXHTB010000022">
    <property type="protein sequence ID" value="CAL0329977.1"/>
    <property type="molecule type" value="Genomic_DNA"/>
</dbReference>
<evidence type="ECO:0000313" key="3">
    <source>
        <dbReference type="Proteomes" id="UP001497480"/>
    </source>
</evidence>
<sequence length="143" mass="15754">MTKILSVGAELIGARDFLKRVQGSEVKVTLGEKHWHSIKAAQSESQAGGKRWGRNDSQKKGRVKRADPKGKKIALGGRSKNSELNVLSDGKPKTPRTFTPLGITLSRTLERLQKHGVLTPLPPSPSPDPLPPRYKAHAYCKYH</sequence>
<gene>
    <name evidence="2" type="ORF">LLUT_LOCUS31037</name>
</gene>
<comment type="caution">
    <text evidence="2">The sequence shown here is derived from an EMBL/GenBank/DDBJ whole genome shotgun (WGS) entry which is preliminary data.</text>
</comment>
<accession>A0AAV1Y7N8</accession>
<feature type="compositionally biased region" description="Basic and acidic residues" evidence="1">
    <location>
        <begin position="53"/>
        <end position="70"/>
    </location>
</feature>
<keyword evidence="3" id="KW-1185">Reference proteome</keyword>
<evidence type="ECO:0000313" key="2">
    <source>
        <dbReference type="EMBL" id="CAL0329977.1"/>
    </source>
</evidence>
<name>A0AAV1Y7N8_LUPLU</name>